<sequence>MFGQCLATKMKNDKEKQKVVRNFSKRSLANEEIRILEEGLSYNRLSNINRSNVISNVEYLFHNTAGMEKQLIDFKKWDEGPDEITNKELRVLEPRQLTFASELRSATEKFFRRQQMTMLSNKKMYADQKKDSNILLNLSKDPTIHITKPDKGRGVVILDCAEYINKLETILSDNKKFKILDEDPTITRESALTNLLRKMKTEEYLTTKEYNFIRPVGSIPARLKTKMISFDIESLFTNIPVQETIEIICNKLYCTDPKIRPYIPEHYFRKLLKFATTGTHFLFNKKYYEQCDGISMGTPLATIFSEIFMGYFEEINLPRLLEGDPPKLLLWRRYVDDTFILCTNQTDEEQIKSTLNTFHPCIRFTFEPEVKKQLPFLDVLITKQQQEFDTIVYRKSTSTFLMTKWYSIAPKSYKKSAVSALVNRAIRICSNPQLLRDELHHIRTITTYNRYPRQFVESIIDQQLTRSHEKNTPRSKATKRPKNIKYIELSYVANIKCCCNKWISLTNNRGKFQLSNFYRHLQDFRNNNTCDKMKELIKNCKLISSITADNQQSFTYSDTALDHESSSGTTTDDESSSNAILLNSTSTSITTDDHESLEQPSPLLKSKSRAKRKLHSVESSYNTKEVIKRTRRR</sequence>
<dbReference type="Pfam" id="PF26215">
    <property type="entry name" value="HTH_animal"/>
    <property type="match status" value="1"/>
</dbReference>
<dbReference type="AlphaFoldDB" id="A0A816RLV8"/>
<evidence type="ECO:0000256" key="1">
    <source>
        <dbReference type="SAM" id="MobiDB-lite"/>
    </source>
</evidence>
<reference evidence="3" key="1">
    <citation type="submission" date="2021-02" db="EMBL/GenBank/DDBJ databases">
        <authorList>
            <person name="Nowell W R."/>
        </authorList>
    </citation>
    <scope>NUCLEOTIDE SEQUENCE</scope>
</reference>
<dbReference type="PROSITE" id="PS50878">
    <property type="entry name" value="RT_POL"/>
    <property type="match status" value="1"/>
</dbReference>
<evidence type="ECO:0000313" key="4">
    <source>
        <dbReference type="Proteomes" id="UP000663887"/>
    </source>
</evidence>
<feature type="domain" description="Reverse transcriptase" evidence="2">
    <location>
        <begin position="161"/>
        <end position="393"/>
    </location>
</feature>
<name>A0A816RLV8_9BILA</name>
<evidence type="ECO:0000313" key="3">
    <source>
        <dbReference type="EMBL" id="CAF2077210.1"/>
    </source>
</evidence>
<dbReference type="PANTHER" id="PTHR21301:SF10">
    <property type="entry name" value="REVERSE TRANSCRIPTASE DOMAIN-CONTAINING PROTEIN"/>
    <property type="match status" value="1"/>
</dbReference>
<gene>
    <name evidence="3" type="ORF">XDN619_LOCUS13826</name>
</gene>
<dbReference type="InterPro" id="IPR000477">
    <property type="entry name" value="RT_dom"/>
</dbReference>
<evidence type="ECO:0000259" key="2">
    <source>
        <dbReference type="PROSITE" id="PS50878"/>
    </source>
</evidence>
<comment type="caution">
    <text evidence="3">The sequence shown here is derived from an EMBL/GenBank/DDBJ whole genome shotgun (WGS) entry which is preliminary data.</text>
</comment>
<dbReference type="EMBL" id="CAJNRG010005490">
    <property type="protein sequence ID" value="CAF2077210.1"/>
    <property type="molecule type" value="Genomic_DNA"/>
</dbReference>
<dbReference type="PANTHER" id="PTHR21301">
    <property type="entry name" value="REVERSE TRANSCRIPTASE"/>
    <property type="match status" value="1"/>
</dbReference>
<feature type="region of interest" description="Disordered" evidence="1">
    <location>
        <begin position="590"/>
        <end position="633"/>
    </location>
</feature>
<dbReference type="InterPro" id="IPR058912">
    <property type="entry name" value="HTH_animal"/>
</dbReference>
<organism evidence="3 4">
    <name type="scientific">Rotaria magnacalcarata</name>
    <dbReference type="NCBI Taxonomy" id="392030"/>
    <lineage>
        <taxon>Eukaryota</taxon>
        <taxon>Metazoa</taxon>
        <taxon>Spiralia</taxon>
        <taxon>Gnathifera</taxon>
        <taxon>Rotifera</taxon>
        <taxon>Eurotatoria</taxon>
        <taxon>Bdelloidea</taxon>
        <taxon>Philodinida</taxon>
        <taxon>Philodinidae</taxon>
        <taxon>Rotaria</taxon>
    </lineage>
</organism>
<proteinExistence type="predicted"/>
<dbReference type="Proteomes" id="UP000663887">
    <property type="component" value="Unassembled WGS sequence"/>
</dbReference>
<protein>
    <recommendedName>
        <fullName evidence="2">Reverse transcriptase domain-containing protein</fullName>
    </recommendedName>
</protein>
<accession>A0A816RLV8</accession>